<feature type="transmembrane region" description="Helical" evidence="10">
    <location>
        <begin position="355"/>
        <end position="374"/>
    </location>
</feature>
<feature type="domain" description="ABC transporter" evidence="11">
    <location>
        <begin position="704"/>
        <end position="970"/>
    </location>
</feature>
<dbReference type="PROSITE" id="PS00211">
    <property type="entry name" value="ABC_TRANSPORTER_1"/>
    <property type="match status" value="2"/>
</dbReference>
<keyword evidence="5 10" id="KW-0812">Transmembrane</keyword>
<evidence type="ECO:0000256" key="1">
    <source>
        <dbReference type="ARBA" id="ARBA00004651"/>
    </source>
</evidence>
<feature type="transmembrane region" description="Helical" evidence="10">
    <location>
        <begin position="194"/>
        <end position="213"/>
    </location>
</feature>
<keyword evidence="3" id="KW-0813">Transport</keyword>
<dbReference type="CDD" id="cd06261">
    <property type="entry name" value="TM_PBP2"/>
    <property type="match status" value="2"/>
</dbReference>
<dbReference type="Pfam" id="PF00005">
    <property type="entry name" value="ABC_tran"/>
    <property type="match status" value="2"/>
</dbReference>
<dbReference type="CDD" id="cd03257">
    <property type="entry name" value="ABC_NikE_OppD_transporters"/>
    <property type="match status" value="2"/>
</dbReference>
<evidence type="ECO:0000259" key="11">
    <source>
        <dbReference type="PROSITE" id="PS50893"/>
    </source>
</evidence>
<dbReference type="SMART" id="SM00382">
    <property type="entry name" value="AAA"/>
    <property type="match status" value="2"/>
</dbReference>
<evidence type="ECO:0000256" key="10">
    <source>
        <dbReference type="SAM" id="Phobius"/>
    </source>
</evidence>
<feature type="transmembrane region" description="Helical" evidence="10">
    <location>
        <begin position="678"/>
        <end position="700"/>
    </location>
</feature>
<evidence type="ECO:0000256" key="9">
    <source>
        <dbReference type="ARBA" id="ARBA00023136"/>
    </source>
</evidence>
<dbReference type="GO" id="GO:0015833">
    <property type="term" value="P:peptide transport"/>
    <property type="evidence" value="ECO:0007669"/>
    <property type="project" value="InterPro"/>
</dbReference>
<proteinExistence type="inferred from homology"/>
<evidence type="ECO:0000313" key="13">
    <source>
        <dbReference type="EMBL" id="CAE7149146.1"/>
    </source>
</evidence>
<feature type="transmembrane region" description="Helical" evidence="10">
    <location>
        <begin position="633"/>
        <end position="658"/>
    </location>
</feature>
<feature type="transmembrane region" description="Helical" evidence="10">
    <location>
        <begin position="425"/>
        <end position="443"/>
    </location>
</feature>
<dbReference type="GO" id="GO:0005524">
    <property type="term" value="F:ATP binding"/>
    <property type="evidence" value="ECO:0007669"/>
    <property type="project" value="UniProtKB-KW"/>
</dbReference>
<accession>A0A812IRJ6</accession>
<dbReference type="SUPFAM" id="SSF52540">
    <property type="entry name" value="P-loop containing nucleoside triphosphate hydrolases"/>
    <property type="match status" value="2"/>
</dbReference>
<evidence type="ECO:0000259" key="12">
    <source>
        <dbReference type="PROSITE" id="PS50928"/>
    </source>
</evidence>
<comment type="similarity">
    <text evidence="2">Belongs to the ABC transporter superfamily.</text>
</comment>
<keyword evidence="6" id="KW-0547">Nucleotide-binding</keyword>
<dbReference type="PANTHER" id="PTHR43776">
    <property type="entry name" value="TRANSPORT ATP-BINDING PROTEIN"/>
    <property type="match status" value="1"/>
</dbReference>
<gene>
    <name evidence="13" type="primary">yejF</name>
    <name evidence="13" type="ORF">SPIL2461_LOCUS90</name>
</gene>
<dbReference type="OrthoDB" id="431023at2759"/>
<feature type="domain" description="ABC transporter" evidence="11">
    <location>
        <begin position="994"/>
        <end position="1243"/>
    </location>
</feature>
<dbReference type="Gene3D" id="3.40.50.300">
    <property type="entry name" value="P-loop containing nucleotide triphosphate hydrolases"/>
    <property type="match status" value="2"/>
</dbReference>
<keyword evidence="9 10" id="KW-0472">Membrane</keyword>
<evidence type="ECO:0000256" key="3">
    <source>
        <dbReference type="ARBA" id="ARBA00022448"/>
    </source>
</evidence>
<dbReference type="InterPro" id="IPR003439">
    <property type="entry name" value="ABC_transporter-like_ATP-bd"/>
</dbReference>
<dbReference type="InterPro" id="IPR013563">
    <property type="entry name" value="Oligopep_ABC_C"/>
</dbReference>
<dbReference type="InterPro" id="IPR050319">
    <property type="entry name" value="ABC_transp_ATP-bind"/>
</dbReference>
<keyword evidence="7" id="KW-0067">ATP-binding</keyword>
<feature type="transmembrane region" description="Helical" evidence="10">
    <location>
        <begin position="561"/>
        <end position="586"/>
    </location>
</feature>
<dbReference type="InterPro" id="IPR027417">
    <property type="entry name" value="P-loop_NTPase"/>
</dbReference>
<dbReference type="GO" id="GO:0055085">
    <property type="term" value="P:transmembrane transport"/>
    <property type="evidence" value="ECO:0007669"/>
    <property type="project" value="InterPro"/>
</dbReference>
<feature type="transmembrane region" description="Helical" evidence="10">
    <location>
        <begin position="298"/>
        <end position="317"/>
    </location>
</feature>
<dbReference type="GO" id="GO:0016887">
    <property type="term" value="F:ATP hydrolysis activity"/>
    <property type="evidence" value="ECO:0007669"/>
    <property type="project" value="InterPro"/>
</dbReference>
<evidence type="ECO:0000313" key="14">
    <source>
        <dbReference type="Proteomes" id="UP000649617"/>
    </source>
</evidence>
<dbReference type="Pfam" id="PF08352">
    <property type="entry name" value="oligo_HPY"/>
    <property type="match status" value="2"/>
</dbReference>
<dbReference type="InterPro" id="IPR035906">
    <property type="entry name" value="MetI-like_sf"/>
</dbReference>
<dbReference type="InterPro" id="IPR045621">
    <property type="entry name" value="BPD_transp_1_N"/>
</dbReference>
<keyword evidence="4" id="KW-1003">Cell membrane</keyword>
<evidence type="ECO:0000256" key="6">
    <source>
        <dbReference type="ARBA" id="ARBA00022741"/>
    </source>
</evidence>
<dbReference type="NCBIfam" id="NF008453">
    <property type="entry name" value="PRK11308.1"/>
    <property type="match status" value="2"/>
</dbReference>
<organism evidence="13 14">
    <name type="scientific">Symbiodinium pilosum</name>
    <name type="common">Dinoflagellate</name>
    <dbReference type="NCBI Taxonomy" id="2952"/>
    <lineage>
        <taxon>Eukaryota</taxon>
        <taxon>Sar</taxon>
        <taxon>Alveolata</taxon>
        <taxon>Dinophyceae</taxon>
        <taxon>Suessiales</taxon>
        <taxon>Symbiodiniaceae</taxon>
        <taxon>Symbiodinium</taxon>
    </lineage>
</organism>
<comment type="caution">
    <text evidence="13">The sequence shown here is derived from an EMBL/GenBank/DDBJ whole genome shotgun (WGS) entry which is preliminary data.</text>
</comment>
<dbReference type="NCBIfam" id="NF007739">
    <property type="entry name" value="PRK10419.1"/>
    <property type="match status" value="2"/>
</dbReference>
<keyword evidence="14" id="KW-1185">Reference proteome</keyword>
<dbReference type="EMBL" id="CAJNIZ010000001">
    <property type="protein sequence ID" value="CAE7149146.1"/>
    <property type="molecule type" value="Genomic_DNA"/>
</dbReference>
<evidence type="ECO:0000256" key="2">
    <source>
        <dbReference type="ARBA" id="ARBA00005417"/>
    </source>
</evidence>
<dbReference type="GO" id="GO:0005886">
    <property type="term" value="C:plasma membrane"/>
    <property type="evidence" value="ECO:0007669"/>
    <property type="project" value="UniProtKB-SubCell"/>
</dbReference>
<reference evidence="13" key="1">
    <citation type="submission" date="2021-02" db="EMBL/GenBank/DDBJ databases">
        <authorList>
            <person name="Dougan E. K."/>
            <person name="Rhodes N."/>
            <person name="Thang M."/>
            <person name="Chan C."/>
        </authorList>
    </citation>
    <scope>NUCLEOTIDE SEQUENCE</scope>
</reference>
<feature type="domain" description="ABC transmembrane type-1" evidence="12">
    <location>
        <begin position="512"/>
        <end position="701"/>
    </location>
</feature>
<sequence length="1251" mass="136912">MAAAPGGVGANLLSQAGDLRAEERAAMERYLNERYGLDQPLPVQYARWLNKVSPVGFRVDENREPQGFGFKAPDLGTSFAKNRPVTELIAEALPITLLMNGLSIPLVFVLSIIMGVYTAQFRGQALDVGIGTANLALWSIPTIWMGVVLIGLLASEEYLNLFPTSGLESLRADRWTFLPVQTADGWQRGYLLDLAWHLVLPVICLSYTGFAFLTKLTRSSVLENLQADYARTARAKGALEHTVLWHHVLRNSLLPLITVAASILPALLVGSVIVESIFSIDGMGRLAVQAVQLRDREVVLAITLITSLLSLVAYLIVDICYAAADPRVSAAESVIHESYSHRVGRDTFSQTGARVGLAWVGLVAILAVFAPFIANSHPYLIFTSDGWQSPLLRHLDWADVSLLVMFVTTLGAWRLRYRFSTGRIFLALIVLALLTSIGTMTLVSPPSAVIYDQYRTGLAEGTIQSAVLAPIPFSPTDRSRDNPVSLQPPDSVHWFGTDEDGADVLSRMIHACRIALAIGLMSTGIALLIGILYGGVMGFFGGWLDIAMMRFLEMFESIPALFLLLMVVAFFGRNIYLIMIVIGLTSWPGFARYLRAEFLKLRNQDYVQAAQAAGLPLWSVLFRHMLPNGVAPLLVAASFSIASAILAEATLSFLGLGLIDEPSWGGMLNQAVGPGGTFALWLATYPGLAIFLTVFSYNLIGEALRDNLVTEFHSGENKTIAVNDVSFEIHPGETVCLVGESGSGKSVTGLSILGLLPSSATHPSGKVLLACTPDEQPSGGAGDDLNKSLSLLGAPETLLQTVRGVRISMIFQEPLTCLNPVLTIGEQIMEALELHLGLQGEAARQRVLELLTQVEIPDPEQRLDDYPHRLSGGQRQRVMIAMALACEPDLLIADEPTTALDVTIQAQILRLMANLQKQHHTALLFITHDLSLVSEIANRVIVMQKGRIVESGGLKQVLGSPSHPYTRELLAALPSNLPRLEPMAPRQGAPLIEIRNLRVYFPIRKGILQRHVDDVKAVDDVSLDIHKGRVLALVGESGSGKTTLGRALLGLVPTTSGSVMYEQTDLSQLNRRKFKPFRKDLQVVFQDPQSSLNPRLSIASILTEPMAVHQIGANQQERLDMAAQYMEKVGLDPSMLRRYPHEFSGGQRQRIGIARAIALQPRFIVCDEVTSALDVSVQAKILLLLEELKREFHLTYLFITHNIDVVRYFADDVAVMHQGKLVEQGSATAVCEHPQHAYTQKLLEAVPKFRF</sequence>
<dbReference type="InterPro" id="IPR000515">
    <property type="entry name" value="MetI-like"/>
</dbReference>
<dbReference type="Pfam" id="PF19300">
    <property type="entry name" value="BPD_transp_1_N"/>
    <property type="match status" value="1"/>
</dbReference>
<dbReference type="Pfam" id="PF00528">
    <property type="entry name" value="BPD_transp_1"/>
    <property type="match status" value="2"/>
</dbReference>
<name>A0A812IRJ6_SYMPI</name>
<comment type="subcellular location">
    <subcellularLocation>
        <location evidence="1">Cell membrane</location>
        <topology evidence="1">Multi-pass membrane protein</topology>
    </subcellularLocation>
</comment>
<dbReference type="PANTHER" id="PTHR43776:SF7">
    <property type="entry name" value="D,D-DIPEPTIDE TRANSPORT ATP-BINDING PROTEIN DDPF-RELATED"/>
    <property type="match status" value="1"/>
</dbReference>
<dbReference type="AlphaFoldDB" id="A0A812IRJ6"/>
<evidence type="ECO:0000256" key="8">
    <source>
        <dbReference type="ARBA" id="ARBA00022989"/>
    </source>
</evidence>
<feature type="transmembrane region" description="Helical" evidence="10">
    <location>
        <begin position="394"/>
        <end position="413"/>
    </location>
</feature>
<feature type="transmembrane region" description="Helical" evidence="10">
    <location>
        <begin position="135"/>
        <end position="154"/>
    </location>
</feature>
<dbReference type="PROSITE" id="PS50893">
    <property type="entry name" value="ABC_TRANSPORTER_2"/>
    <property type="match status" value="2"/>
</dbReference>
<dbReference type="SUPFAM" id="SSF161098">
    <property type="entry name" value="MetI-like"/>
    <property type="match status" value="2"/>
</dbReference>
<evidence type="ECO:0000256" key="5">
    <source>
        <dbReference type="ARBA" id="ARBA00022692"/>
    </source>
</evidence>
<feature type="transmembrane region" description="Helical" evidence="10">
    <location>
        <begin position="514"/>
        <end position="540"/>
    </location>
</feature>
<dbReference type="Proteomes" id="UP000649617">
    <property type="component" value="Unassembled WGS sequence"/>
</dbReference>
<protein>
    <submittedName>
        <fullName evidence="13">YejF protein</fullName>
    </submittedName>
</protein>
<dbReference type="InterPro" id="IPR003593">
    <property type="entry name" value="AAA+_ATPase"/>
</dbReference>
<feature type="transmembrane region" description="Helical" evidence="10">
    <location>
        <begin position="253"/>
        <end position="278"/>
    </location>
</feature>
<feature type="transmembrane region" description="Helical" evidence="10">
    <location>
        <begin position="92"/>
        <end position="114"/>
    </location>
</feature>
<dbReference type="PROSITE" id="PS50928">
    <property type="entry name" value="ABC_TM1"/>
    <property type="match status" value="2"/>
</dbReference>
<evidence type="ECO:0000256" key="4">
    <source>
        <dbReference type="ARBA" id="ARBA00022475"/>
    </source>
</evidence>
<feature type="domain" description="ABC transmembrane type-1" evidence="12">
    <location>
        <begin position="93"/>
        <end position="317"/>
    </location>
</feature>
<dbReference type="InterPro" id="IPR017871">
    <property type="entry name" value="ABC_transporter-like_CS"/>
</dbReference>
<dbReference type="FunFam" id="3.40.50.300:FF:000016">
    <property type="entry name" value="Oligopeptide ABC transporter ATP-binding component"/>
    <property type="match status" value="2"/>
</dbReference>
<keyword evidence="8 10" id="KW-1133">Transmembrane helix</keyword>
<evidence type="ECO:0000256" key="7">
    <source>
        <dbReference type="ARBA" id="ARBA00022840"/>
    </source>
</evidence>
<dbReference type="Gene3D" id="1.10.3720.10">
    <property type="entry name" value="MetI-like"/>
    <property type="match status" value="2"/>
</dbReference>